<gene>
    <name evidence="2" type="ORF">SAMN04488008_10217</name>
</gene>
<dbReference type="InterPro" id="IPR013830">
    <property type="entry name" value="SGNH_hydro"/>
</dbReference>
<dbReference type="InterPro" id="IPR036514">
    <property type="entry name" value="SGNH_hydro_sf"/>
</dbReference>
<reference evidence="3" key="1">
    <citation type="submission" date="2016-10" db="EMBL/GenBank/DDBJ databases">
        <authorList>
            <person name="Varghese N."/>
            <person name="Submissions S."/>
        </authorList>
    </citation>
    <scope>NUCLEOTIDE SEQUENCE [LARGE SCALE GENOMIC DNA]</scope>
    <source>
        <strain evidence="3">DSM 16471</strain>
    </source>
</reference>
<proteinExistence type="predicted"/>
<dbReference type="SUPFAM" id="SSF52266">
    <property type="entry name" value="SGNH hydrolase"/>
    <property type="match status" value="1"/>
</dbReference>
<evidence type="ECO:0000313" key="2">
    <source>
        <dbReference type="EMBL" id="SEK71519.1"/>
    </source>
</evidence>
<evidence type="ECO:0000313" key="3">
    <source>
        <dbReference type="Proteomes" id="UP000198990"/>
    </source>
</evidence>
<evidence type="ECO:0000259" key="1">
    <source>
        <dbReference type="Pfam" id="PF13472"/>
    </source>
</evidence>
<dbReference type="InterPro" id="IPR051532">
    <property type="entry name" value="Ester_Hydrolysis_Enzymes"/>
</dbReference>
<dbReference type="PANTHER" id="PTHR30383:SF5">
    <property type="entry name" value="SGNH HYDROLASE-TYPE ESTERASE DOMAIN-CONTAINING PROTEIN"/>
    <property type="match status" value="1"/>
</dbReference>
<dbReference type="AlphaFoldDB" id="A0A1H7JA50"/>
<protein>
    <submittedName>
        <fullName evidence="2">Lysophospholipase L1</fullName>
    </submittedName>
</protein>
<dbReference type="Proteomes" id="UP000198990">
    <property type="component" value="Unassembled WGS sequence"/>
</dbReference>
<keyword evidence="3" id="KW-1185">Reference proteome</keyword>
<feature type="domain" description="SGNH hydrolase-type esterase" evidence="1">
    <location>
        <begin position="50"/>
        <end position="227"/>
    </location>
</feature>
<dbReference type="Gene3D" id="3.40.50.1110">
    <property type="entry name" value="SGNH hydrolase"/>
    <property type="match status" value="1"/>
</dbReference>
<name>A0A1H7JA50_9FLAO</name>
<organism evidence="2 3">
    <name type="scientific">Maribacter orientalis</name>
    <dbReference type="NCBI Taxonomy" id="228957"/>
    <lineage>
        <taxon>Bacteria</taxon>
        <taxon>Pseudomonadati</taxon>
        <taxon>Bacteroidota</taxon>
        <taxon>Flavobacteriia</taxon>
        <taxon>Flavobacteriales</taxon>
        <taxon>Flavobacteriaceae</taxon>
        <taxon>Maribacter</taxon>
    </lineage>
</organism>
<dbReference type="PANTHER" id="PTHR30383">
    <property type="entry name" value="THIOESTERASE 1/PROTEASE 1/LYSOPHOSPHOLIPASE L1"/>
    <property type="match status" value="1"/>
</dbReference>
<accession>A0A1H7JA50</accession>
<sequence length="243" mass="27387">MIMKLTTMIFKLPLLIILLGLMPSCSDSDIERSEPTINDESNLEILTYLALGDSYTVGESVVYEESFPAQLSTRIEEYEDVRVNTTVIAQTGWRTDQLLSAIGNRESANYNLVTLLIGVNNQFQSRPFSQYQTEFTILVDKAINLAGNDSNHVVILSIPDYYYTTYGQNNGSLEISTEIDRYNDFAKSIAKSRGITFLDITDITRKGLEEPELVATDGLHPSGIAYEKFVERLYPLIRSKLKD</sequence>
<dbReference type="CDD" id="cd01832">
    <property type="entry name" value="SGNH_hydrolase_like_1"/>
    <property type="match status" value="1"/>
</dbReference>
<dbReference type="GO" id="GO:0004622">
    <property type="term" value="F:phosphatidylcholine lysophospholipase activity"/>
    <property type="evidence" value="ECO:0007669"/>
    <property type="project" value="TreeGrafter"/>
</dbReference>
<dbReference type="STRING" id="228957.SAMN04488008_10217"/>
<dbReference type="Pfam" id="PF13472">
    <property type="entry name" value="Lipase_GDSL_2"/>
    <property type="match status" value="1"/>
</dbReference>
<dbReference type="EMBL" id="FNZN01000002">
    <property type="protein sequence ID" value="SEK71519.1"/>
    <property type="molecule type" value="Genomic_DNA"/>
</dbReference>